<feature type="transmembrane region" description="Helical" evidence="12">
    <location>
        <begin position="87"/>
        <end position="111"/>
    </location>
</feature>
<accession>A0A6B8RHV3</accession>
<dbReference type="AlphaFoldDB" id="A0A6B8RHV3"/>
<dbReference type="PANTHER" id="PTHR35457:SF1">
    <property type="entry name" value="HEME A SYNTHASE"/>
    <property type="match status" value="1"/>
</dbReference>
<evidence type="ECO:0000256" key="10">
    <source>
        <dbReference type="ARBA" id="ARBA00023157"/>
    </source>
</evidence>
<dbReference type="InterPro" id="IPR003780">
    <property type="entry name" value="COX15/CtaA_fam"/>
</dbReference>
<dbReference type="GO" id="GO:0016020">
    <property type="term" value="C:membrane"/>
    <property type="evidence" value="ECO:0007669"/>
    <property type="project" value="UniProtKB-SubCell"/>
</dbReference>
<organism evidence="13 14">
    <name type="scientific">Paenibacillus psychroresistens</name>
    <dbReference type="NCBI Taxonomy" id="1778678"/>
    <lineage>
        <taxon>Bacteria</taxon>
        <taxon>Bacillati</taxon>
        <taxon>Bacillota</taxon>
        <taxon>Bacilli</taxon>
        <taxon>Bacillales</taxon>
        <taxon>Paenibacillaceae</taxon>
        <taxon>Paenibacillus</taxon>
    </lineage>
</organism>
<feature type="transmembrane region" description="Helical" evidence="12">
    <location>
        <begin position="251"/>
        <end position="273"/>
    </location>
</feature>
<dbReference type="OrthoDB" id="9816428at2"/>
<evidence type="ECO:0000256" key="1">
    <source>
        <dbReference type="ARBA" id="ARBA00004141"/>
    </source>
</evidence>
<evidence type="ECO:0000256" key="2">
    <source>
        <dbReference type="ARBA" id="ARBA00022475"/>
    </source>
</evidence>
<dbReference type="InterPro" id="IPR050450">
    <property type="entry name" value="COX15/CtaA_HemeA_synthase"/>
</dbReference>
<keyword evidence="10" id="KW-1015">Disulfide bond</keyword>
<keyword evidence="14" id="KW-1185">Reference proteome</keyword>
<dbReference type="Pfam" id="PF02628">
    <property type="entry name" value="COX15-CtaA"/>
    <property type="match status" value="1"/>
</dbReference>
<keyword evidence="4" id="KW-0479">Metal-binding</keyword>
<comment type="pathway">
    <text evidence="11">Porphyrin-containing compound metabolism.</text>
</comment>
<proteinExistence type="predicted"/>
<feature type="transmembrane region" description="Helical" evidence="12">
    <location>
        <begin position="165"/>
        <end position="183"/>
    </location>
</feature>
<feature type="transmembrane region" description="Helical" evidence="12">
    <location>
        <begin position="211"/>
        <end position="231"/>
    </location>
</feature>
<dbReference type="RefSeq" id="WP_155699969.1">
    <property type="nucleotide sequence ID" value="NZ_CP034235.1"/>
</dbReference>
<gene>
    <name evidence="13" type="ORF">EHS13_08715</name>
</gene>
<protein>
    <submittedName>
        <fullName evidence="13">Heme A synthase</fullName>
    </submittedName>
</protein>
<dbReference type="Proteomes" id="UP000426246">
    <property type="component" value="Chromosome"/>
</dbReference>
<dbReference type="PANTHER" id="PTHR35457">
    <property type="entry name" value="HEME A SYNTHASE"/>
    <property type="match status" value="1"/>
</dbReference>
<comment type="subcellular location">
    <subcellularLocation>
        <location evidence="1">Membrane</location>
        <topology evidence="1">Multi-pass membrane protein</topology>
    </subcellularLocation>
</comment>
<dbReference type="GO" id="GO:0006784">
    <property type="term" value="P:heme A biosynthetic process"/>
    <property type="evidence" value="ECO:0007669"/>
    <property type="project" value="InterPro"/>
</dbReference>
<keyword evidence="7" id="KW-0408">Iron</keyword>
<evidence type="ECO:0000256" key="5">
    <source>
        <dbReference type="ARBA" id="ARBA00022989"/>
    </source>
</evidence>
<keyword evidence="6" id="KW-0560">Oxidoreductase</keyword>
<dbReference type="KEGG" id="ppsc:EHS13_08715"/>
<sequence length="303" mass="32923">MRSLLNRLAWITSIGMFLVLIMGTLVTKTGSSAGCGKDWPLCNGKFIPDYTLSSLIEYSHRFVTGIEGFLVLGVFILVILKFKQRDAIIYASSALFFTIVQAVLGALAVQWPQSAPVLALHFGFSLLAFVSTLLLALVLQDAKLIAGNKRAASTPKTITAGFRRLVWFTWVYCYVVVYVGAFVRHTNSSGGCVGWPLCNGELVPEITGAQGIVFVHRLAALALFGLIAMIAYSAKGNKQGERNHFVTQWSFYLVSMQVLSGAFVTFALGTGWYLTAGMIHALIIACLFGALSYLGVLVRSKSN</sequence>
<reference evidence="14" key="1">
    <citation type="submission" date="2018-11" db="EMBL/GenBank/DDBJ databases">
        <title>Complete genome sequence of Paenibacillus sp. ML311-T8.</title>
        <authorList>
            <person name="Nam Y.-D."/>
            <person name="Kang J."/>
            <person name="Chung W.-H."/>
            <person name="Park Y.S."/>
        </authorList>
    </citation>
    <scope>NUCLEOTIDE SEQUENCE [LARGE SCALE GENOMIC DNA]</scope>
    <source>
        <strain evidence="14">ML311-T8</strain>
    </source>
</reference>
<feature type="transmembrane region" description="Helical" evidence="12">
    <location>
        <begin position="62"/>
        <end position="80"/>
    </location>
</feature>
<evidence type="ECO:0000256" key="7">
    <source>
        <dbReference type="ARBA" id="ARBA00023004"/>
    </source>
</evidence>
<name>A0A6B8RHV3_9BACL</name>
<keyword evidence="5 12" id="KW-1133">Transmembrane helix</keyword>
<keyword evidence="9 12" id="KW-0472">Membrane</keyword>
<feature type="transmembrane region" description="Helical" evidence="12">
    <location>
        <begin position="279"/>
        <end position="298"/>
    </location>
</feature>
<evidence type="ECO:0000313" key="14">
    <source>
        <dbReference type="Proteomes" id="UP000426246"/>
    </source>
</evidence>
<feature type="transmembrane region" description="Helical" evidence="12">
    <location>
        <begin position="7"/>
        <end position="26"/>
    </location>
</feature>
<evidence type="ECO:0000256" key="9">
    <source>
        <dbReference type="ARBA" id="ARBA00023136"/>
    </source>
</evidence>
<evidence type="ECO:0000256" key="12">
    <source>
        <dbReference type="SAM" id="Phobius"/>
    </source>
</evidence>
<keyword evidence="3 12" id="KW-0812">Transmembrane</keyword>
<dbReference type="GO" id="GO:0046872">
    <property type="term" value="F:metal ion binding"/>
    <property type="evidence" value="ECO:0007669"/>
    <property type="project" value="UniProtKB-KW"/>
</dbReference>
<keyword evidence="2" id="KW-1003">Cell membrane</keyword>
<dbReference type="EMBL" id="CP034235">
    <property type="protein sequence ID" value="QGQ94956.1"/>
    <property type="molecule type" value="Genomic_DNA"/>
</dbReference>
<keyword evidence="8" id="KW-0350">Heme biosynthesis</keyword>
<evidence type="ECO:0000313" key="13">
    <source>
        <dbReference type="EMBL" id="QGQ94956.1"/>
    </source>
</evidence>
<evidence type="ECO:0000256" key="4">
    <source>
        <dbReference type="ARBA" id="ARBA00022723"/>
    </source>
</evidence>
<evidence type="ECO:0000256" key="3">
    <source>
        <dbReference type="ARBA" id="ARBA00022692"/>
    </source>
</evidence>
<dbReference type="GO" id="GO:0016491">
    <property type="term" value="F:oxidoreductase activity"/>
    <property type="evidence" value="ECO:0007669"/>
    <property type="project" value="UniProtKB-KW"/>
</dbReference>
<evidence type="ECO:0000256" key="8">
    <source>
        <dbReference type="ARBA" id="ARBA00023133"/>
    </source>
</evidence>
<evidence type="ECO:0000256" key="6">
    <source>
        <dbReference type="ARBA" id="ARBA00023002"/>
    </source>
</evidence>
<evidence type="ECO:0000256" key="11">
    <source>
        <dbReference type="ARBA" id="ARBA00023444"/>
    </source>
</evidence>
<feature type="transmembrane region" description="Helical" evidence="12">
    <location>
        <begin position="117"/>
        <end position="139"/>
    </location>
</feature>